<dbReference type="AlphaFoldDB" id="A0A5S5C197"/>
<organism evidence="1 2">
    <name type="scientific">Paenibacillus methanolicus</name>
    <dbReference type="NCBI Taxonomy" id="582686"/>
    <lineage>
        <taxon>Bacteria</taxon>
        <taxon>Bacillati</taxon>
        <taxon>Bacillota</taxon>
        <taxon>Bacilli</taxon>
        <taxon>Bacillales</taxon>
        <taxon>Paenibacillaceae</taxon>
        <taxon>Paenibacillus</taxon>
    </lineage>
</organism>
<reference evidence="1 2" key="1">
    <citation type="submission" date="2019-07" db="EMBL/GenBank/DDBJ databases">
        <title>Genomic Encyclopedia of Type Strains, Phase III (KMG-III): the genomes of soil and plant-associated and newly described type strains.</title>
        <authorList>
            <person name="Whitman W."/>
        </authorList>
    </citation>
    <scope>NUCLEOTIDE SEQUENCE [LARGE SCALE GENOMIC DNA]</scope>
    <source>
        <strain evidence="1 2">BL24</strain>
    </source>
</reference>
<name>A0A5S5C197_9BACL</name>
<dbReference type="EMBL" id="VNHS01000009">
    <property type="protein sequence ID" value="TYP71733.1"/>
    <property type="molecule type" value="Genomic_DNA"/>
</dbReference>
<comment type="caution">
    <text evidence="1">The sequence shown here is derived from an EMBL/GenBank/DDBJ whole genome shotgun (WGS) entry which is preliminary data.</text>
</comment>
<proteinExistence type="predicted"/>
<sequence>MEPANSATQLHIAAHDGKYVIAYKCGLPVGDGFIEELTGIFVKLNGEWYGRDSYNFFVIDDAEERILFKHTRYTDKIT</sequence>
<evidence type="ECO:0000313" key="2">
    <source>
        <dbReference type="Proteomes" id="UP000323257"/>
    </source>
</evidence>
<accession>A0A5S5C197</accession>
<keyword evidence="2" id="KW-1185">Reference proteome</keyword>
<dbReference type="Proteomes" id="UP000323257">
    <property type="component" value="Unassembled WGS sequence"/>
</dbReference>
<protein>
    <submittedName>
        <fullName evidence="1">Uncharacterized protein</fullName>
    </submittedName>
</protein>
<gene>
    <name evidence="1" type="ORF">BCM02_10911</name>
</gene>
<evidence type="ECO:0000313" key="1">
    <source>
        <dbReference type="EMBL" id="TYP71733.1"/>
    </source>
</evidence>